<dbReference type="Proteomes" id="UP000046393">
    <property type="component" value="Unplaced"/>
</dbReference>
<dbReference type="InterPro" id="IPR020901">
    <property type="entry name" value="Prtase_inh_Kunz-CS"/>
</dbReference>
<dbReference type="CDD" id="cd00109">
    <property type="entry name" value="Kunitz-type"/>
    <property type="match status" value="2"/>
</dbReference>
<feature type="domain" description="BPTI/Kunitz inhibitor" evidence="1">
    <location>
        <begin position="320"/>
        <end position="373"/>
    </location>
</feature>
<sequence>VSGSQLIGEECISDKECIAGGFCENNKCQCSSGHIAIDLFCWRIMEPGETGCVYNEQCSSIWPNAECVRGTCRCPSEMLATQVREIVVCHYIGQCPTNGENTLLYIHNTDTLATCKSWDNSTKDGVDEVYDCDGVGEMYDCLAGVCCPSRAFTCIQPLDIGDISVANEAEQRWYFDSVNSVCKTFNYTGRGGNSNNFLTQQQCQWYCTNNVNKLKPMEKEILCSADDNNCYNRESRYVCCPSSSTMLNFCYLFYLIVFHIIRWYWDPDEQTCKTFMYLGQGGNFNNFLTEDQCLRFCADAVLLKLIVEINYQVNFIAYVCKQPLQEGIHCRMTAPTTRYWFNSSSRQCESFLYNGCKGNLNNFISAEHCERSCMTVENCKVFLAIFSSNGLEFCYNRVNISITLTFIFRYYNHIEKLCKPFMYYGCDGNPNNFETQVACENFCQISGVDFFSATLYFSVTTCFLPVFHFLTVKRISKTPNSGFICSLDLRKVMSYTRYGFHAEQGACLAFEYGGCSGNANNFLNKESCNQMCYSSGAQESEFVLLLMIEIFECETSPCPEGYLCVKSKTSQKSVCCGTPKTGICPRQMFPYVDYYDGSFRLCDPLMKASCPEPFSCFYNADRLLHYCCSKSIIHTFIKYQLLKNCGSLDKCYGHDEFKSGICCTPCPATFELDEKRTNVGECNPLITTSCSSNHQSICLYSPVLLRFVCCRRESRSPTTLVRCPSGTVQDPKHRFCSLDVACPAPYLCVRPNSDHVGICCKPSTSIAPRPLTKRKHSSSDFHTVSEYRRCFANS</sequence>
<reference evidence="3" key="1">
    <citation type="submission" date="2017-02" db="UniProtKB">
        <authorList>
            <consortium name="WormBaseParasite"/>
        </authorList>
    </citation>
    <scope>IDENTIFICATION</scope>
</reference>
<protein>
    <submittedName>
        <fullName evidence="3">Kunitz/Bovine pancreatic trypsin inhibitor domain protein</fullName>
    </submittedName>
</protein>
<dbReference type="SUPFAM" id="SSF57362">
    <property type="entry name" value="BPTI-like"/>
    <property type="match status" value="5"/>
</dbReference>
<feature type="domain" description="BPTI/Kunitz inhibitor" evidence="1">
    <location>
        <begin position="410"/>
        <end position="443"/>
    </location>
</feature>
<dbReference type="InterPro" id="IPR028150">
    <property type="entry name" value="Lustrin_cystein"/>
</dbReference>
<feature type="domain" description="BPTI/Kunitz inhibitor" evidence="1">
    <location>
        <begin position="239"/>
        <end position="297"/>
    </location>
</feature>
<dbReference type="PROSITE" id="PS00280">
    <property type="entry name" value="BPTI_KUNITZ_1"/>
    <property type="match status" value="3"/>
</dbReference>
<evidence type="ECO:0000259" key="1">
    <source>
        <dbReference type="PROSITE" id="PS50279"/>
    </source>
</evidence>
<dbReference type="InterPro" id="IPR006150">
    <property type="entry name" value="Cys_repeat_1"/>
</dbReference>
<dbReference type="PROSITE" id="PS50279">
    <property type="entry name" value="BPTI_KUNITZ_2"/>
    <property type="match status" value="5"/>
</dbReference>
<feature type="domain" description="BPTI/Kunitz inhibitor" evidence="1">
    <location>
        <begin position="154"/>
        <end position="207"/>
    </location>
</feature>
<keyword evidence="2" id="KW-1185">Reference proteome</keyword>
<dbReference type="Gene3D" id="4.10.410.10">
    <property type="entry name" value="Pancreatic trypsin inhibitor Kunitz domain"/>
    <property type="match status" value="5"/>
</dbReference>
<evidence type="ECO:0000313" key="2">
    <source>
        <dbReference type="Proteomes" id="UP000046393"/>
    </source>
</evidence>
<dbReference type="PANTHER" id="PTHR46339">
    <property type="entry name" value="PROTEIN CBG15282-RELATED"/>
    <property type="match status" value="1"/>
</dbReference>
<dbReference type="InterPro" id="IPR006149">
    <property type="entry name" value="EB_dom"/>
</dbReference>
<dbReference type="CDD" id="cd22593">
    <property type="entry name" value="Kunitz_conkunitzin"/>
    <property type="match status" value="2"/>
</dbReference>
<dbReference type="Pfam" id="PF01683">
    <property type="entry name" value="EB"/>
    <property type="match status" value="1"/>
</dbReference>
<dbReference type="WBParaSite" id="SMUV_0000207101-mRNA-1">
    <property type="protein sequence ID" value="SMUV_0000207101-mRNA-1"/>
    <property type="gene ID" value="SMUV_0000207101"/>
</dbReference>
<dbReference type="GO" id="GO:0004867">
    <property type="term" value="F:serine-type endopeptidase inhibitor activity"/>
    <property type="evidence" value="ECO:0007669"/>
    <property type="project" value="InterPro"/>
</dbReference>
<dbReference type="STRING" id="451379.A0A0N5AD37"/>
<accession>A0A0N5AD37</accession>
<dbReference type="SMART" id="SM00131">
    <property type="entry name" value="KU"/>
    <property type="match status" value="5"/>
</dbReference>
<dbReference type="SMART" id="SM00289">
    <property type="entry name" value="WR1"/>
    <property type="match status" value="5"/>
</dbReference>
<evidence type="ECO:0000313" key="3">
    <source>
        <dbReference type="WBParaSite" id="SMUV_0000207101-mRNA-1"/>
    </source>
</evidence>
<dbReference type="AlphaFoldDB" id="A0A0N5AD37"/>
<dbReference type="InterPro" id="IPR053014">
    <property type="entry name" value="Cuticle_assoc_divergent"/>
</dbReference>
<name>A0A0N5AD37_9BILA</name>
<organism evidence="2 3">
    <name type="scientific">Syphacia muris</name>
    <dbReference type="NCBI Taxonomy" id="451379"/>
    <lineage>
        <taxon>Eukaryota</taxon>
        <taxon>Metazoa</taxon>
        <taxon>Ecdysozoa</taxon>
        <taxon>Nematoda</taxon>
        <taxon>Chromadorea</taxon>
        <taxon>Rhabditida</taxon>
        <taxon>Spirurina</taxon>
        <taxon>Oxyuridomorpha</taxon>
        <taxon>Oxyuroidea</taxon>
        <taxon>Oxyuridae</taxon>
        <taxon>Syphacia</taxon>
    </lineage>
</organism>
<dbReference type="InterPro" id="IPR002223">
    <property type="entry name" value="Kunitz_BPTI"/>
</dbReference>
<dbReference type="Pfam" id="PF00014">
    <property type="entry name" value="Kunitz_BPTI"/>
    <property type="match status" value="5"/>
</dbReference>
<proteinExistence type="predicted"/>
<feature type="domain" description="BPTI/Kunitz inhibitor" evidence="1">
    <location>
        <begin position="475"/>
        <end position="532"/>
    </location>
</feature>
<dbReference type="InterPro" id="IPR036880">
    <property type="entry name" value="Kunitz_BPTI_sf"/>
</dbReference>
<dbReference type="Pfam" id="PF14625">
    <property type="entry name" value="Lustrin_cystein"/>
    <property type="match status" value="2"/>
</dbReference>